<dbReference type="EMBL" id="CP008941">
    <property type="protein sequence ID" value="AIK95647.1"/>
    <property type="molecule type" value="Genomic_DNA"/>
</dbReference>
<reference evidence="1 2" key="1">
    <citation type="submission" date="2014-07" db="EMBL/GenBank/DDBJ databases">
        <title>Comparative genomic insights into amoeba endosymbionts belonging to the families of Holosporaceae and Candidatus Midichloriaceae within Rickettsiales.</title>
        <authorList>
            <person name="Wang Z."/>
            <person name="Wu M."/>
        </authorList>
    </citation>
    <scope>NUCLEOTIDE SEQUENCE [LARGE SCALE GENOMIC DNA]</scope>
    <source>
        <strain evidence="1">PRA3</strain>
    </source>
</reference>
<proteinExistence type="predicted"/>
<organism evidence="1 2">
    <name type="scientific">Candidatus Odyssella acanthamoebae</name>
    <dbReference type="NCBI Taxonomy" id="91604"/>
    <lineage>
        <taxon>Bacteria</taxon>
        <taxon>Pseudomonadati</taxon>
        <taxon>Pseudomonadota</taxon>
        <taxon>Alphaproteobacteria</taxon>
        <taxon>Holosporales</taxon>
        <taxon>Candidatus Paracaedibacteraceae</taxon>
        <taxon>Candidatus Odyssella</taxon>
    </lineage>
</organism>
<dbReference type="AlphaFoldDB" id="A0A077AR32"/>
<dbReference type="KEGG" id="paca:ID47_01175"/>
<evidence type="ECO:0000313" key="2">
    <source>
        <dbReference type="Proteomes" id="UP000028926"/>
    </source>
</evidence>
<accession>A0A077AR32</accession>
<sequence length="61" mass="7080">MLSSRLPKISGLRADNPVKMEEIIKTLEREGEYIDEEALSHISWVCCMVFLNFQFTSDTTR</sequence>
<gene>
    <name evidence="1" type="ORF">ID47_01175</name>
</gene>
<keyword evidence="2" id="KW-1185">Reference proteome</keyword>
<evidence type="ECO:0000313" key="1">
    <source>
        <dbReference type="EMBL" id="AIK95647.1"/>
    </source>
</evidence>
<name>A0A077AR32_9PROT</name>
<dbReference type="Proteomes" id="UP000028926">
    <property type="component" value="Chromosome"/>
</dbReference>
<protein>
    <submittedName>
        <fullName evidence="1">Uncharacterized protein</fullName>
    </submittedName>
</protein>
<dbReference type="HOGENOM" id="CLU_2913868_0_0_5"/>